<comment type="subcellular location">
    <subcellularLocation>
        <location evidence="1">Membrane</location>
        <topology evidence="1">Multi-pass membrane protein</topology>
    </subcellularLocation>
</comment>
<accession>A0A8X6IUW2</accession>
<evidence type="ECO:0000256" key="9">
    <source>
        <dbReference type="ARBA" id="ARBA00023136"/>
    </source>
</evidence>
<dbReference type="Proteomes" id="UP000886998">
    <property type="component" value="Unassembled WGS sequence"/>
</dbReference>
<evidence type="ECO:0000256" key="3">
    <source>
        <dbReference type="ARBA" id="ARBA00022448"/>
    </source>
</evidence>
<dbReference type="AlphaFoldDB" id="A0A8X6IUW2"/>
<proteinExistence type="inferred from homology"/>
<keyword evidence="4 12" id="KW-0894">Sodium channel</keyword>
<keyword evidence="3 12" id="KW-0813">Transport</keyword>
<comment type="caution">
    <text evidence="14">The sequence shown here is derived from an EMBL/GenBank/DDBJ whole genome shotgun (WGS) entry which is preliminary data.</text>
</comment>
<evidence type="ECO:0000256" key="6">
    <source>
        <dbReference type="ARBA" id="ARBA00022989"/>
    </source>
</evidence>
<evidence type="ECO:0000256" key="5">
    <source>
        <dbReference type="ARBA" id="ARBA00022692"/>
    </source>
</evidence>
<evidence type="ECO:0000256" key="8">
    <source>
        <dbReference type="ARBA" id="ARBA00023065"/>
    </source>
</evidence>
<keyword evidence="10 12" id="KW-0739">Sodium transport</keyword>
<organism evidence="14 15">
    <name type="scientific">Trichonephila inaurata madagascariensis</name>
    <dbReference type="NCBI Taxonomy" id="2747483"/>
    <lineage>
        <taxon>Eukaryota</taxon>
        <taxon>Metazoa</taxon>
        <taxon>Ecdysozoa</taxon>
        <taxon>Arthropoda</taxon>
        <taxon>Chelicerata</taxon>
        <taxon>Arachnida</taxon>
        <taxon>Araneae</taxon>
        <taxon>Araneomorphae</taxon>
        <taxon>Entelegynae</taxon>
        <taxon>Araneoidea</taxon>
        <taxon>Nephilidae</taxon>
        <taxon>Trichonephila</taxon>
        <taxon>Trichonephila inaurata</taxon>
    </lineage>
</organism>
<comment type="similarity">
    <text evidence="2 12">Belongs to the amiloride-sensitive sodium channel (TC 1.A.6) family.</text>
</comment>
<evidence type="ECO:0000256" key="7">
    <source>
        <dbReference type="ARBA" id="ARBA00023053"/>
    </source>
</evidence>
<dbReference type="GO" id="GO:0005272">
    <property type="term" value="F:sodium channel activity"/>
    <property type="evidence" value="ECO:0007669"/>
    <property type="project" value="UniProtKB-KW"/>
</dbReference>
<sequence>MSAWMKDLNIEDYEWHLKHRVPRDWNPSSRSAWHWGHPKKRKTVTHRFVQTTSLHGVQHFCPPLKTIWIHKAVYRIIFVICFLLLICNVLFLIKESLSKESAGINSINKNMKAGEKEDPDFFPKYPRVTLCRRPPYKTDFNRSYLELVEYVFLALGFPMVSFTPKELSMAIQMAQYINKTWQLDNTTQTFKARLIELEEKFQSLKFGAEFNLTQFVINHSFRCEEFFIRCFDVMSSWDCCSLFHPVITSVGLCFTMEHFHDYSHLSEKISIERPFIVDLPSPLNPERRARNNRDRFQGIDARVKFLLEVEILGMKLKY</sequence>
<evidence type="ECO:0000256" key="11">
    <source>
        <dbReference type="ARBA" id="ARBA00023303"/>
    </source>
</evidence>
<keyword evidence="5 12" id="KW-0812">Transmembrane</keyword>
<evidence type="ECO:0000313" key="14">
    <source>
        <dbReference type="EMBL" id="GFS61649.1"/>
    </source>
</evidence>
<reference evidence="14" key="1">
    <citation type="submission" date="2020-08" db="EMBL/GenBank/DDBJ databases">
        <title>Multicomponent nature underlies the extraordinary mechanical properties of spider dragline silk.</title>
        <authorList>
            <person name="Kono N."/>
            <person name="Nakamura H."/>
            <person name="Mori M."/>
            <person name="Yoshida Y."/>
            <person name="Ohtoshi R."/>
            <person name="Malay A.D."/>
            <person name="Moran D.A.P."/>
            <person name="Tomita M."/>
            <person name="Numata K."/>
            <person name="Arakawa K."/>
        </authorList>
    </citation>
    <scope>NUCLEOTIDE SEQUENCE</scope>
</reference>
<name>A0A8X6IUW2_9ARAC</name>
<dbReference type="EMBL" id="BMAV01027708">
    <property type="protein sequence ID" value="GFS61649.1"/>
    <property type="molecule type" value="Genomic_DNA"/>
</dbReference>
<dbReference type="OrthoDB" id="6436813at2759"/>
<dbReference type="InterPro" id="IPR001873">
    <property type="entry name" value="ENaC"/>
</dbReference>
<evidence type="ECO:0000256" key="10">
    <source>
        <dbReference type="ARBA" id="ARBA00023201"/>
    </source>
</evidence>
<evidence type="ECO:0000256" key="1">
    <source>
        <dbReference type="ARBA" id="ARBA00004141"/>
    </source>
</evidence>
<keyword evidence="11 12" id="KW-0407">Ion channel</keyword>
<keyword evidence="8 12" id="KW-0406">Ion transport</keyword>
<keyword evidence="9 13" id="KW-0472">Membrane</keyword>
<keyword evidence="6 13" id="KW-1133">Transmembrane helix</keyword>
<keyword evidence="15" id="KW-1185">Reference proteome</keyword>
<evidence type="ECO:0000256" key="12">
    <source>
        <dbReference type="RuleBase" id="RU000679"/>
    </source>
</evidence>
<protein>
    <submittedName>
        <fullName evidence="14">Uncharacterized protein</fullName>
    </submittedName>
</protein>
<evidence type="ECO:0000256" key="13">
    <source>
        <dbReference type="SAM" id="Phobius"/>
    </source>
</evidence>
<evidence type="ECO:0000256" key="2">
    <source>
        <dbReference type="ARBA" id="ARBA00007193"/>
    </source>
</evidence>
<evidence type="ECO:0000256" key="4">
    <source>
        <dbReference type="ARBA" id="ARBA00022461"/>
    </source>
</evidence>
<feature type="transmembrane region" description="Helical" evidence="13">
    <location>
        <begin position="72"/>
        <end position="93"/>
    </location>
</feature>
<dbReference type="Pfam" id="PF00858">
    <property type="entry name" value="ASC"/>
    <property type="match status" value="1"/>
</dbReference>
<gene>
    <name evidence="14" type="primary">AVEN_50429_1</name>
    <name evidence="14" type="ORF">TNIN_341431</name>
</gene>
<keyword evidence="7" id="KW-0915">Sodium</keyword>
<evidence type="ECO:0000313" key="15">
    <source>
        <dbReference type="Proteomes" id="UP000886998"/>
    </source>
</evidence>
<dbReference type="GO" id="GO:0016020">
    <property type="term" value="C:membrane"/>
    <property type="evidence" value="ECO:0007669"/>
    <property type="project" value="UniProtKB-SubCell"/>
</dbReference>